<proteinExistence type="inferred from homology"/>
<dbReference type="Pfam" id="PF00126">
    <property type="entry name" value="HTH_1"/>
    <property type="match status" value="1"/>
</dbReference>
<comment type="similarity">
    <text evidence="1">Belongs to the LysR transcriptional regulatory family.</text>
</comment>
<dbReference type="Proteomes" id="UP001142372">
    <property type="component" value="Unassembled WGS sequence"/>
</dbReference>
<evidence type="ECO:0000256" key="4">
    <source>
        <dbReference type="ARBA" id="ARBA00023163"/>
    </source>
</evidence>
<evidence type="ECO:0000313" key="7">
    <source>
        <dbReference type="Proteomes" id="UP001142372"/>
    </source>
</evidence>
<protein>
    <submittedName>
        <fullName evidence="6">LysR family transcriptional regulator</fullName>
    </submittedName>
</protein>
<feature type="domain" description="HTH lysR-type" evidence="5">
    <location>
        <begin position="4"/>
        <end position="61"/>
    </location>
</feature>
<evidence type="ECO:0000256" key="2">
    <source>
        <dbReference type="ARBA" id="ARBA00023015"/>
    </source>
</evidence>
<dbReference type="AlphaFoldDB" id="A0A9W6H8E8"/>
<dbReference type="GO" id="GO:0003677">
    <property type="term" value="F:DNA binding"/>
    <property type="evidence" value="ECO:0007669"/>
    <property type="project" value="UniProtKB-KW"/>
</dbReference>
<keyword evidence="2" id="KW-0805">Transcription regulation</keyword>
<accession>A0A9W6H8E8</accession>
<evidence type="ECO:0000259" key="5">
    <source>
        <dbReference type="PROSITE" id="PS50931"/>
    </source>
</evidence>
<dbReference type="InterPro" id="IPR000847">
    <property type="entry name" value="LysR_HTH_N"/>
</dbReference>
<evidence type="ECO:0000313" key="6">
    <source>
        <dbReference type="EMBL" id="GLJ75369.1"/>
    </source>
</evidence>
<dbReference type="PANTHER" id="PTHR30346:SF0">
    <property type="entry name" value="HCA OPERON TRANSCRIPTIONAL ACTIVATOR HCAR"/>
    <property type="match status" value="1"/>
</dbReference>
<reference evidence="6" key="2">
    <citation type="submission" date="2023-01" db="EMBL/GenBank/DDBJ databases">
        <authorList>
            <person name="Sun Q."/>
            <person name="Evtushenko L."/>
        </authorList>
    </citation>
    <scope>NUCLEOTIDE SEQUENCE</scope>
    <source>
        <strain evidence="6">VKM Ac-1401</strain>
    </source>
</reference>
<comment type="caution">
    <text evidence="6">The sequence shown here is derived from an EMBL/GenBank/DDBJ whole genome shotgun (WGS) entry which is preliminary data.</text>
</comment>
<organism evidence="6 7">
    <name type="scientific">Leifsonia poae</name>
    <dbReference type="NCBI Taxonomy" id="110933"/>
    <lineage>
        <taxon>Bacteria</taxon>
        <taxon>Bacillati</taxon>
        <taxon>Actinomycetota</taxon>
        <taxon>Actinomycetes</taxon>
        <taxon>Micrococcales</taxon>
        <taxon>Microbacteriaceae</taxon>
        <taxon>Leifsonia</taxon>
    </lineage>
</organism>
<reference evidence="6" key="1">
    <citation type="journal article" date="2014" name="Int. J. Syst. Evol. Microbiol.">
        <title>Complete genome sequence of Corynebacterium casei LMG S-19264T (=DSM 44701T), isolated from a smear-ripened cheese.</title>
        <authorList>
            <consortium name="US DOE Joint Genome Institute (JGI-PGF)"/>
            <person name="Walter F."/>
            <person name="Albersmeier A."/>
            <person name="Kalinowski J."/>
            <person name="Ruckert C."/>
        </authorList>
    </citation>
    <scope>NUCLEOTIDE SEQUENCE</scope>
    <source>
        <strain evidence="6">VKM Ac-1401</strain>
    </source>
</reference>
<dbReference type="GO" id="GO:0032993">
    <property type="term" value="C:protein-DNA complex"/>
    <property type="evidence" value="ECO:0007669"/>
    <property type="project" value="TreeGrafter"/>
</dbReference>
<sequence>MTRVELRDIEIFLTLAEELHFGRTAEKLYISAPRVSQSIAQQEKRIGAPLFERTSRKVTLTPLGVQLRDDLEAGYRRILKGVEDARNTAHHGPETLTFGVMGPMWQDLAPMTAVFRSRFPQVDFRLREIRIDDPFTPIRNGDIDVALLWLPVEEPDLHVGPTAFTEPIVLMVGPAHELAGRASVSLEELAAYDILPSGLPVPDYWEAAVFPTARRVTESDAPTPTREEVLWSITNDSESVAFACGQGLKYYDRGTAVYIPIDETPTLSWGMVHRTGQIGRWARELVGIATELGPIDLEFEFDPGRLHRLHLAG</sequence>
<dbReference type="GO" id="GO:0003700">
    <property type="term" value="F:DNA-binding transcription factor activity"/>
    <property type="evidence" value="ECO:0007669"/>
    <property type="project" value="InterPro"/>
</dbReference>
<dbReference type="PANTHER" id="PTHR30346">
    <property type="entry name" value="TRANSCRIPTIONAL DUAL REGULATOR HCAR-RELATED"/>
    <property type="match status" value="1"/>
</dbReference>
<evidence type="ECO:0000256" key="1">
    <source>
        <dbReference type="ARBA" id="ARBA00009437"/>
    </source>
</evidence>
<dbReference type="EMBL" id="BSEN01000003">
    <property type="protein sequence ID" value="GLJ75369.1"/>
    <property type="molecule type" value="Genomic_DNA"/>
</dbReference>
<evidence type="ECO:0000256" key="3">
    <source>
        <dbReference type="ARBA" id="ARBA00023125"/>
    </source>
</evidence>
<keyword evidence="3" id="KW-0238">DNA-binding</keyword>
<dbReference type="InterPro" id="IPR036390">
    <property type="entry name" value="WH_DNA-bd_sf"/>
</dbReference>
<dbReference type="PROSITE" id="PS50931">
    <property type="entry name" value="HTH_LYSR"/>
    <property type="match status" value="1"/>
</dbReference>
<dbReference type="Gene3D" id="1.10.10.10">
    <property type="entry name" value="Winged helix-like DNA-binding domain superfamily/Winged helix DNA-binding domain"/>
    <property type="match status" value="1"/>
</dbReference>
<name>A0A9W6H8E8_9MICO</name>
<dbReference type="SUPFAM" id="SSF53850">
    <property type="entry name" value="Periplasmic binding protein-like II"/>
    <property type="match status" value="1"/>
</dbReference>
<gene>
    <name evidence="6" type="ORF">GCM10017584_09430</name>
</gene>
<dbReference type="Pfam" id="PF03466">
    <property type="entry name" value="LysR_substrate"/>
    <property type="match status" value="1"/>
</dbReference>
<dbReference type="SUPFAM" id="SSF46785">
    <property type="entry name" value="Winged helix' DNA-binding domain"/>
    <property type="match status" value="1"/>
</dbReference>
<dbReference type="InterPro" id="IPR005119">
    <property type="entry name" value="LysR_subst-bd"/>
</dbReference>
<dbReference type="Gene3D" id="3.40.190.290">
    <property type="match status" value="1"/>
</dbReference>
<dbReference type="InterPro" id="IPR036388">
    <property type="entry name" value="WH-like_DNA-bd_sf"/>
</dbReference>
<keyword evidence="4" id="KW-0804">Transcription</keyword>
<keyword evidence="7" id="KW-1185">Reference proteome</keyword>
<dbReference type="CDD" id="cd05466">
    <property type="entry name" value="PBP2_LTTR_substrate"/>
    <property type="match status" value="1"/>
</dbReference>